<feature type="region of interest" description="Disordered" evidence="2">
    <location>
        <begin position="334"/>
        <end position="436"/>
    </location>
</feature>
<feature type="compositionally biased region" description="Basic and acidic residues" evidence="2">
    <location>
        <begin position="382"/>
        <end position="407"/>
    </location>
</feature>
<evidence type="ECO:0000313" key="3">
    <source>
        <dbReference type="EMBL" id="KLO05606.1"/>
    </source>
</evidence>
<dbReference type="EMBL" id="KQ086285">
    <property type="protein sequence ID" value="KLO05606.1"/>
    <property type="molecule type" value="Genomic_DNA"/>
</dbReference>
<feature type="compositionally biased region" description="Basic and acidic residues" evidence="2">
    <location>
        <begin position="1"/>
        <end position="16"/>
    </location>
</feature>
<feature type="compositionally biased region" description="Polar residues" evidence="2">
    <location>
        <begin position="305"/>
        <end position="321"/>
    </location>
</feature>
<organism evidence="3 4">
    <name type="scientific">Schizopora paradoxa</name>
    <dbReference type="NCBI Taxonomy" id="27342"/>
    <lineage>
        <taxon>Eukaryota</taxon>
        <taxon>Fungi</taxon>
        <taxon>Dikarya</taxon>
        <taxon>Basidiomycota</taxon>
        <taxon>Agaricomycotina</taxon>
        <taxon>Agaricomycetes</taxon>
        <taxon>Hymenochaetales</taxon>
        <taxon>Schizoporaceae</taxon>
        <taxon>Schizopora</taxon>
    </lineage>
</organism>
<evidence type="ECO:0000256" key="2">
    <source>
        <dbReference type="SAM" id="MobiDB-lite"/>
    </source>
</evidence>
<keyword evidence="1" id="KW-0175">Coiled coil</keyword>
<feature type="compositionally biased region" description="Polar residues" evidence="2">
    <location>
        <begin position="410"/>
        <end position="430"/>
    </location>
</feature>
<feature type="coiled-coil region" evidence="1">
    <location>
        <begin position="557"/>
        <end position="591"/>
    </location>
</feature>
<evidence type="ECO:0000256" key="1">
    <source>
        <dbReference type="SAM" id="Coils"/>
    </source>
</evidence>
<dbReference type="InParanoid" id="A0A0H2RLA3"/>
<protein>
    <submittedName>
        <fullName evidence="3">Uncharacterized protein</fullName>
    </submittedName>
</protein>
<feature type="compositionally biased region" description="Basic and acidic residues" evidence="2">
    <location>
        <begin position="31"/>
        <end position="46"/>
    </location>
</feature>
<dbReference type="Proteomes" id="UP000053477">
    <property type="component" value="Unassembled WGS sequence"/>
</dbReference>
<gene>
    <name evidence="3" type="ORF">SCHPADRAFT_946764</name>
</gene>
<sequence>MSDKPPPPKDDSDPRNLTDPPHQRNPHRRNVHDVRDVRNPSSRQRDTPASQLLPNKPFPTLVVADTEIVQAYPLGVRDERIFILGQPGMGDYETETETDDSSLTLSSSSSESQSSRMPRPPLRKLAPSPSGEKSNKPGKMRASNAPSALAQLVPPEIISGAAPSDLINYLVSPECAFTSQERSDIFKAVLKFSVLGYDADSHSSKFSWALDRISKMNERARLAALLHSEHTIIALCEAMLGLLEKVTAEARPIAEDEGVTKSYVHSVVGRQNRKTEEELESLRTLVYNTFRDGSASKGPGGNPQLHASSKPSQPTQYRASSSIQDLMQTLAQVAQGDATPPVPPKHRDRDTPPSKPAARPSGPSGPVKDSQAQRLSKPPPAPKRDEKASNDAQAKGKRDEKASKDVPSKGSETPTKGSETPTTGSETVSRGNKKTIKKKADAAFIALLREQLEAKDQEVLGKKATIANLLSMAAKRVEELKGHERETTELKEEVKSLKATLIGIWKLVEEALEMHDMTEEEHKMSLQLQQAEIGSLMEKLEASEAHARAEESLVIEVAALKSQMTEVRKELEDAKAEAELLRKALAGDKKALDTIRFRAYLDRMKRDMCIIAGIYNSDPWTYSSPIESHADLNGYTYFEATLSPDTQSSSRPTTISPHSISFSPAALTFASTAISKHTLKGDVDEVIDNVCRDGEKKMAKLCFVALETFRPMELRLKEQEVDDALDEKYFQEDFAYYQPKNWKSLREWLHGLKEEFKKSESVKK</sequence>
<evidence type="ECO:0000313" key="4">
    <source>
        <dbReference type="Proteomes" id="UP000053477"/>
    </source>
</evidence>
<feature type="region of interest" description="Disordered" evidence="2">
    <location>
        <begin position="88"/>
        <end position="146"/>
    </location>
</feature>
<feature type="compositionally biased region" description="Low complexity" evidence="2">
    <location>
        <begin position="101"/>
        <end position="115"/>
    </location>
</feature>
<name>A0A0H2RLA3_9AGAM</name>
<dbReference type="AlphaFoldDB" id="A0A0H2RLA3"/>
<reference evidence="3 4" key="1">
    <citation type="submission" date="2015-04" db="EMBL/GenBank/DDBJ databases">
        <title>Complete genome sequence of Schizopora paradoxa KUC8140, a cosmopolitan wood degrader in East Asia.</title>
        <authorList>
            <consortium name="DOE Joint Genome Institute"/>
            <person name="Min B."/>
            <person name="Park H."/>
            <person name="Jang Y."/>
            <person name="Kim J.-J."/>
            <person name="Kim K.H."/>
            <person name="Pangilinan J."/>
            <person name="Lipzen A."/>
            <person name="Riley R."/>
            <person name="Grigoriev I.V."/>
            <person name="Spatafora J.W."/>
            <person name="Choi I.-G."/>
        </authorList>
    </citation>
    <scope>NUCLEOTIDE SEQUENCE [LARGE SCALE GENOMIC DNA]</scope>
    <source>
        <strain evidence="3 4">KUC8140</strain>
    </source>
</reference>
<proteinExistence type="predicted"/>
<feature type="region of interest" description="Disordered" evidence="2">
    <location>
        <begin position="291"/>
        <end position="321"/>
    </location>
</feature>
<accession>A0A0H2RLA3</accession>
<feature type="region of interest" description="Disordered" evidence="2">
    <location>
        <begin position="1"/>
        <end position="58"/>
    </location>
</feature>
<keyword evidence="4" id="KW-1185">Reference proteome</keyword>